<sequence length="148" mass="16267">MTRKIFGVLEIKHGVTKRGVILLWGIAVSIILYALSAPINAKETNLLFSIVSFGAVLFGGGAAYHMISLMIECPQNDKNFNDWIKLIELLLKVYMGFALVVLSLGAGIYFKGIVGLFILLAGYASGFIWASYKIIDSHKLIKKIINNS</sequence>
<dbReference type="RefSeq" id="WP_155682068.1">
    <property type="nucleotide sequence ID" value="NZ_JAJPMK010000010.1"/>
</dbReference>
<feature type="transmembrane region" description="Helical" evidence="1">
    <location>
        <begin position="89"/>
        <end position="110"/>
    </location>
</feature>
<keyword evidence="1" id="KW-0812">Transmembrane</keyword>
<gene>
    <name evidence="2" type="ORF">GNQ20_29545</name>
</gene>
<feature type="transmembrane region" description="Helical" evidence="1">
    <location>
        <begin position="46"/>
        <end position="68"/>
    </location>
</feature>
<evidence type="ECO:0000313" key="2">
    <source>
        <dbReference type="EMBL" id="MUI61965.1"/>
    </source>
</evidence>
<evidence type="ECO:0000256" key="1">
    <source>
        <dbReference type="SAM" id="Phobius"/>
    </source>
</evidence>
<proteinExistence type="predicted"/>
<keyword evidence="1" id="KW-0472">Membrane</keyword>
<comment type="caution">
    <text evidence="2">The sequence shown here is derived from an EMBL/GenBank/DDBJ whole genome shotgun (WGS) entry which is preliminary data.</text>
</comment>
<protein>
    <recommendedName>
        <fullName evidence="3">Transmembrane protein</fullName>
    </recommendedName>
</protein>
<dbReference type="AlphaFoldDB" id="A0A6A9K2U2"/>
<feature type="transmembrane region" description="Helical" evidence="1">
    <location>
        <begin position="21"/>
        <end position="40"/>
    </location>
</feature>
<dbReference type="EMBL" id="WOAJ01000021">
    <property type="protein sequence ID" value="MUI61965.1"/>
    <property type="molecule type" value="Genomic_DNA"/>
</dbReference>
<evidence type="ECO:0008006" key="3">
    <source>
        <dbReference type="Google" id="ProtNLM"/>
    </source>
</evidence>
<reference evidence="2" key="1">
    <citation type="submission" date="2019-11" db="EMBL/GenBank/DDBJ databases">
        <title>Genomes of ocular Pseudomonas aeruginosa isolates.</title>
        <authorList>
            <person name="Khan M."/>
            <person name="Rice S.A."/>
            <person name="Willcox M.D.P."/>
            <person name="Stapleton F."/>
        </authorList>
    </citation>
    <scope>NUCLEOTIDE SEQUENCE</scope>
    <source>
        <strain evidence="2">PA206</strain>
    </source>
</reference>
<organism evidence="2">
    <name type="scientific">Pseudomonas aeruginosa</name>
    <dbReference type="NCBI Taxonomy" id="287"/>
    <lineage>
        <taxon>Bacteria</taxon>
        <taxon>Pseudomonadati</taxon>
        <taxon>Pseudomonadota</taxon>
        <taxon>Gammaproteobacteria</taxon>
        <taxon>Pseudomonadales</taxon>
        <taxon>Pseudomonadaceae</taxon>
        <taxon>Pseudomonas</taxon>
    </lineage>
</organism>
<name>A0A6A9K2U2_PSEAI</name>
<feature type="transmembrane region" description="Helical" evidence="1">
    <location>
        <begin position="116"/>
        <end position="135"/>
    </location>
</feature>
<keyword evidence="1" id="KW-1133">Transmembrane helix</keyword>
<accession>A0A6A9K2U2</accession>